<dbReference type="GO" id="GO:0016791">
    <property type="term" value="F:phosphatase activity"/>
    <property type="evidence" value="ECO:0007669"/>
    <property type="project" value="TreeGrafter"/>
</dbReference>
<dbReference type="PANTHER" id="PTHR43156:SF2">
    <property type="entry name" value="STAGE II SPORULATION PROTEIN E"/>
    <property type="match status" value="1"/>
</dbReference>
<dbReference type="Proteomes" id="UP000239936">
    <property type="component" value="Unassembled WGS sequence"/>
</dbReference>
<dbReference type="PROSITE" id="PS50110">
    <property type="entry name" value="RESPONSE_REGULATORY"/>
    <property type="match status" value="1"/>
</dbReference>
<dbReference type="OrthoDB" id="9811749at2"/>
<dbReference type="InterPro" id="IPR011006">
    <property type="entry name" value="CheY-like_superfamily"/>
</dbReference>
<organism evidence="4 5">
    <name type="scientific">Chromatium okenii</name>
    <dbReference type="NCBI Taxonomy" id="61644"/>
    <lineage>
        <taxon>Bacteria</taxon>
        <taxon>Pseudomonadati</taxon>
        <taxon>Pseudomonadota</taxon>
        <taxon>Gammaproteobacteria</taxon>
        <taxon>Chromatiales</taxon>
        <taxon>Chromatiaceae</taxon>
        <taxon>Chromatium</taxon>
    </lineage>
</organism>
<dbReference type="SUPFAM" id="SSF52172">
    <property type="entry name" value="CheY-like"/>
    <property type="match status" value="1"/>
</dbReference>
<proteinExistence type="predicted"/>
<gene>
    <name evidence="4" type="ORF">CXB77_08815</name>
</gene>
<dbReference type="EMBL" id="PPGH01000035">
    <property type="protein sequence ID" value="PQJ96385.1"/>
    <property type="molecule type" value="Genomic_DNA"/>
</dbReference>
<evidence type="ECO:0000313" key="4">
    <source>
        <dbReference type="EMBL" id="PQJ96385.1"/>
    </source>
</evidence>
<evidence type="ECO:0000313" key="5">
    <source>
        <dbReference type="Proteomes" id="UP000239936"/>
    </source>
</evidence>
<dbReference type="AlphaFoldDB" id="A0A2S7XRQ2"/>
<keyword evidence="5" id="KW-1185">Reference proteome</keyword>
<evidence type="ECO:0000256" key="2">
    <source>
        <dbReference type="PROSITE-ProRule" id="PRU00169"/>
    </source>
</evidence>
<reference evidence="4 5" key="1">
    <citation type="submission" date="2018-01" db="EMBL/GenBank/DDBJ databases">
        <title>The complete genome sequence of Chromatium okenii LaCa, a purple sulfur bacterium with a turbulent life.</title>
        <authorList>
            <person name="Luedin S.M."/>
            <person name="Liechti N."/>
            <person name="Storelli N."/>
            <person name="Danza F."/>
            <person name="Wittwer M."/>
            <person name="Pothier J.F."/>
            <person name="Tonolla M.A."/>
        </authorList>
    </citation>
    <scope>NUCLEOTIDE SEQUENCE [LARGE SCALE GENOMIC DNA]</scope>
    <source>
        <strain evidence="4 5">LaCa</strain>
    </source>
</reference>
<dbReference type="Pfam" id="PF07228">
    <property type="entry name" value="SpoIIE"/>
    <property type="match status" value="1"/>
</dbReference>
<dbReference type="PANTHER" id="PTHR43156">
    <property type="entry name" value="STAGE II SPORULATION PROTEIN E-RELATED"/>
    <property type="match status" value="1"/>
</dbReference>
<dbReference type="SUPFAM" id="SSF81606">
    <property type="entry name" value="PP2C-like"/>
    <property type="match status" value="1"/>
</dbReference>
<name>A0A2S7XRQ2_9GAMM</name>
<dbReference type="SMART" id="SM00448">
    <property type="entry name" value="REC"/>
    <property type="match status" value="1"/>
</dbReference>
<dbReference type="Gene3D" id="3.40.50.2300">
    <property type="match status" value="1"/>
</dbReference>
<sequence length="378" mass="41833">MLINEGFRTIEAEDGEQAVTMFTAERPDIVFMDVMMSGIDGFEATRRIKEIAGLTFVPVIFLTALTEEQSLMRCIQAGGDDFLSKPFSFMVLKARILAMERVRDLQRIIAAKQQTLSALLEEEHEEQALAERVLSRAVMNRNVAMDRLERMQRPASVFNGDLVLTQHLPDGGLRLLVGDFTGHGLAAAIGALPVADAFHAMTRKGVNDARVLAEINHKLYQILPTDRFLAASLISISGDGEELRWWNGGMPSIWMRRADGLHELASHALPLGILPELPACESPRRVRLQHGDRLLLTTDGLLEAMNAEGEMFVNSGFAEILQTWAFNAPLLPALVKALDIHSAGVEQSDDICVVKSPWIPALHHSHFGSRIHSGNGWY</sequence>
<dbReference type="InterPro" id="IPR001789">
    <property type="entry name" value="Sig_transdc_resp-reg_receiver"/>
</dbReference>
<feature type="domain" description="Response regulatory" evidence="3">
    <location>
        <begin position="1"/>
        <end position="100"/>
    </location>
</feature>
<feature type="modified residue" description="4-aspartylphosphate" evidence="2">
    <location>
        <position position="33"/>
    </location>
</feature>
<dbReference type="InterPro" id="IPR001932">
    <property type="entry name" value="PPM-type_phosphatase-like_dom"/>
</dbReference>
<comment type="caution">
    <text evidence="4">The sequence shown here is derived from an EMBL/GenBank/DDBJ whole genome shotgun (WGS) entry which is preliminary data.</text>
</comment>
<keyword evidence="2" id="KW-0597">Phosphoprotein</keyword>
<evidence type="ECO:0000256" key="1">
    <source>
        <dbReference type="ARBA" id="ARBA00022801"/>
    </source>
</evidence>
<dbReference type="InterPro" id="IPR036457">
    <property type="entry name" value="PPM-type-like_dom_sf"/>
</dbReference>
<protein>
    <recommendedName>
        <fullName evidence="3">Response regulatory domain-containing protein</fullName>
    </recommendedName>
</protein>
<dbReference type="GO" id="GO:0000160">
    <property type="term" value="P:phosphorelay signal transduction system"/>
    <property type="evidence" value="ECO:0007669"/>
    <property type="project" value="InterPro"/>
</dbReference>
<accession>A0A2S7XRQ2</accession>
<dbReference type="InterPro" id="IPR052016">
    <property type="entry name" value="Bact_Sigma-Reg"/>
</dbReference>
<dbReference type="Gene3D" id="3.60.40.10">
    <property type="entry name" value="PPM-type phosphatase domain"/>
    <property type="match status" value="1"/>
</dbReference>
<keyword evidence="1" id="KW-0378">Hydrolase</keyword>
<dbReference type="SMART" id="SM00331">
    <property type="entry name" value="PP2C_SIG"/>
    <property type="match status" value="1"/>
</dbReference>
<dbReference type="Pfam" id="PF00072">
    <property type="entry name" value="Response_reg"/>
    <property type="match status" value="1"/>
</dbReference>
<evidence type="ECO:0000259" key="3">
    <source>
        <dbReference type="PROSITE" id="PS50110"/>
    </source>
</evidence>